<protein>
    <submittedName>
        <fullName evidence="1">Uncharacterized protein</fullName>
    </submittedName>
</protein>
<dbReference type="Proteomes" id="UP000310541">
    <property type="component" value="Unassembled WGS sequence"/>
</dbReference>
<dbReference type="InterPro" id="IPR025546">
    <property type="entry name" value="YqzH"/>
</dbReference>
<dbReference type="RefSeq" id="WP_136947421.1">
    <property type="nucleotide sequence ID" value="NZ_SWFM01000003.1"/>
</dbReference>
<evidence type="ECO:0000313" key="1">
    <source>
        <dbReference type="EMBL" id="TKD70003.1"/>
    </source>
</evidence>
<gene>
    <name evidence="1" type="ORF">FBF83_12115</name>
</gene>
<comment type="caution">
    <text evidence="1">The sequence shown here is derived from an EMBL/GenBank/DDBJ whole genome shotgun (WGS) entry which is preliminary data.</text>
</comment>
<dbReference type="AlphaFoldDB" id="A0A4U1MGH7"/>
<dbReference type="Pfam" id="PF14164">
    <property type="entry name" value="YqzH"/>
    <property type="match status" value="1"/>
</dbReference>
<evidence type="ECO:0000313" key="2">
    <source>
        <dbReference type="Proteomes" id="UP000310541"/>
    </source>
</evidence>
<proteinExistence type="predicted"/>
<dbReference type="EMBL" id="SWFM01000003">
    <property type="protein sequence ID" value="TKD70003.1"/>
    <property type="molecule type" value="Genomic_DNA"/>
</dbReference>
<name>A0A4U1MGH7_9BACL</name>
<sequence length="63" mass="7394">MESTAFTRKMVIKTLQDYFGDPSSIPLTQEEINYLVTQTLIRKKEDTPIYMVVHDLVYEHLTT</sequence>
<organism evidence="1 2">
    <name type="scientific">Guptibacillus hwajinpoensis</name>
    <dbReference type="NCBI Taxonomy" id="208199"/>
    <lineage>
        <taxon>Bacteria</taxon>
        <taxon>Bacillati</taxon>
        <taxon>Bacillota</taxon>
        <taxon>Bacilli</taxon>
        <taxon>Bacillales</taxon>
        <taxon>Guptibacillaceae</taxon>
        <taxon>Guptibacillus</taxon>
    </lineage>
</organism>
<accession>A0A4U1MGH7</accession>
<reference evidence="1 2" key="1">
    <citation type="submission" date="2019-04" db="EMBL/GenBank/DDBJ databases">
        <title>Genome sequence of Bacillus hwajinpoensis strain Y2.</title>
        <authorList>
            <person name="Fair J.L."/>
            <person name="Maclea K.S."/>
        </authorList>
    </citation>
    <scope>NUCLEOTIDE SEQUENCE [LARGE SCALE GENOMIC DNA]</scope>
    <source>
        <strain evidence="1 2">Y2</strain>
    </source>
</reference>